<sequence>MLKHVSTTNLRRKASLDTLGSSGSSIGSRGSRSSLQTVGVPSDTSTTSIASQEDCSAIKVYARAVRSDIEYKTILVSKSTTSRDMVSLVLNKCKMKTKDPKLYYVTMEVGLKKRDHLLRNMIILEDDASPLVLQSCHPNGGSRFYLSMRRGGLVKIHVANLIEGLYYKSLLISQMTSAREVIRLLLHCYRIEEDPDRFSLREVCKIPENFYERKLMPDDCPLRFQECWDDERHYAFILRREPQARRRRRRRVQSMIVPSLPLRDGLATSKEEEADVTCGHASDGAGDRPATQRRTKADDRFSRESVASRNTCYFV</sequence>
<dbReference type="InterPro" id="IPR000159">
    <property type="entry name" value="RA_dom"/>
</dbReference>
<dbReference type="PROSITE" id="PS50200">
    <property type="entry name" value="RA"/>
    <property type="match status" value="2"/>
</dbReference>
<feature type="compositionally biased region" description="Low complexity" evidence="1">
    <location>
        <begin position="20"/>
        <end position="34"/>
    </location>
</feature>
<dbReference type="Proteomes" id="UP000695022">
    <property type="component" value="Unplaced"/>
</dbReference>
<dbReference type="RefSeq" id="XP_014664211.1">
    <property type="nucleotide sequence ID" value="XM_014808725.1"/>
</dbReference>
<dbReference type="SUPFAM" id="SSF54236">
    <property type="entry name" value="Ubiquitin-like"/>
    <property type="match status" value="2"/>
</dbReference>
<feature type="domain" description="Ras-associating" evidence="2">
    <location>
        <begin position="150"/>
        <end position="243"/>
    </location>
</feature>
<dbReference type="InterPro" id="IPR029071">
    <property type="entry name" value="Ubiquitin-like_domsf"/>
</dbReference>
<evidence type="ECO:0000313" key="4">
    <source>
        <dbReference type="RefSeq" id="XP_014664211.1"/>
    </source>
</evidence>
<feature type="region of interest" description="Disordered" evidence="1">
    <location>
        <begin position="273"/>
        <end position="302"/>
    </location>
</feature>
<evidence type="ECO:0000259" key="2">
    <source>
        <dbReference type="PROSITE" id="PS50200"/>
    </source>
</evidence>
<evidence type="ECO:0000256" key="1">
    <source>
        <dbReference type="SAM" id="MobiDB-lite"/>
    </source>
</evidence>
<name>A0ABM1DW90_PRICU</name>
<dbReference type="Pfam" id="PF00788">
    <property type="entry name" value="RA"/>
    <property type="match status" value="2"/>
</dbReference>
<feature type="region of interest" description="Disordered" evidence="1">
    <location>
        <begin position="1"/>
        <end position="47"/>
    </location>
</feature>
<gene>
    <name evidence="4" type="primary">LOC106806708</name>
</gene>
<dbReference type="SMART" id="SM00314">
    <property type="entry name" value="RA"/>
    <property type="match status" value="2"/>
</dbReference>
<feature type="domain" description="Ras-associating" evidence="2">
    <location>
        <begin position="54"/>
        <end position="146"/>
    </location>
</feature>
<evidence type="ECO:0000313" key="3">
    <source>
        <dbReference type="Proteomes" id="UP000695022"/>
    </source>
</evidence>
<accession>A0ABM1DW90</accession>
<dbReference type="PANTHER" id="PTHR21298">
    <property type="entry name" value="GH01721P"/>
    <property type="match status" value="1"/>
</dbReference>
<keyword evidence="3" id="KW-1185">Reference proteome</keyword>
<reference evidence="4" key="1">
    <citation type="submission" date="2025-08" db="UniProtKB">
        <authorList>
            <consortium name="RefSeq"/>
        </authorList>
    </citation>
    <scope>IDENTIFICATION</scope>
</reference>
<dbReference type="Gene3D" id="3.10.20.90">
    <property type="entry name" value="Phosphatidylinositol 3-kinase Catalytic Subunit, Chain A, domain 1"/>
    <property type="match status" value="2"/>
</dbReference>
<dbReference type="PANTHER" id="PTHR21298:SF2">
    <property type="entry name" value="GH01721P"/>
    <property type="match status" value="1"/>
</dbReference>
<protein>
    <submittedName>
        <fullName evidence="4">Uncharacterized protein LOC106806708</fullName>
    </submittedName>
</protein>
<dbReference type="CDD" id="cd17043">
    <property type="entry name" value="RA"/>
    <property type="match status" value="1"/>
</dbReference>
<feature type="compositionally biased region" description="Polar residues" evidence="1">
    <location>
        <begin position="35"/>
        <end position="47"/>
    </location>
</feature>
<dbReference type="GeneID" id="106806708"/>
<proteinExistence type="predicted"/>
<organism evidence="3 4">
    <name type="scientific">Priapulus caudatus</name>
    <name type="common">Priapulid worm</name>
    <dbReference type="NCBI Taxonomy" id="37621"/>
    <lineage>
        <taxon>Eukaryota</taxon>
        <taxon>Metazoa</taxon>
        <taxon>Ecdysozoa</taxon>
        <taxon>Scalidophora</taxon>
        <taxon>Priapulida</taxon>
        <taxon>Priapulimorpha</taxon>
        <taxon>Priapulimorphida</taxon>
        <taxon>Priapulidae</taxon>
        <taxon>Priapulus</taxon>
    </lineage>
</organism>